<dbReference type="InterPro" id="IPR057654">
    <property type="entry name" value="Znf-CCCH_tandem"/>
</dbReference>
<dbReference type="STRING" id="1408157.A0A1J7IZX3"/>
<dbReference type="PANTHER" id="PTHR37543:SF1">
    <property type="entry name" value="CCCH ZINC FINGER DNA BINDING PROTEIN (AFU_ORTHOLOGUE AFUA_5G12760)"/>
    <property type="match status" value="1"/>
</dbReference>
<feature type="domain" description="DUF7923" evidence="2">
    <location>
        <begin position="5"/>
        <end position="185"/>
    </location>
</feature>
<keyword evidence="5" id="KW-1185">Reference proteome</keyword>
<protein>
    <recommendedName>
        <fullName evidence="6">C3H1-type domain-containing protein</fullName>
    </recommendedName>
</protein>
<feature type="compositionally biased region" description="Low complexity" evidence="1">
    <location>
        <begin position="218"/>
        <end position="229"/>
    </location>
</feature>
<gene>
    <name evidence="4" type="ORF">CONLIGDRAFT_609591</name>
</gene>
<dbReference type="Proteomes" id="UP000182658">
    <property type="component" value="Unassembled WGS sequence"/>
</dbReference>
<evidence type="ECO:0008006" key="6">
    <source>
        <dbReference type="Google" id="ProtNLM"/>
    </source>
</evidence>
<proteinExistence type="predicted"/>
<dbReference type="AlphaFoldDB" id="A0A1J7IZX3"/>
<dbReference type="InParanoid" id="A0A1J7IZX3"/>
<dbReference type="Pfam" id="PF25543">
    <property type="entry name" value="zf-CCCH_tandem"/>
    <property type="match status" value="1"/>
</dbReference>
<evidence type="ECO:0000259" key="3">
    <source>
        <dbReference type="Pfam" id="PF25543"/>
    </source>
</evidence>
<feature type="region of interest" description="Disordered" evidence="1">
    <location>
        <begin position="193"/>
        <end position="253"/>
    </location>
</feature>
<evidence type="ECO:0000313" key="5">
    <source>
        <dbReference type="Proteomes" id="UP000182658"/>
    </source>
</evidence>
<evidence type="ECO:0000313" key="4">
    <source>
        <dbReference type="EMBL" id="OIW33030.1"/>
    </source>
</evidence>
<feature type="domain" description="Tandem CCCH zinc finger" evidence="3">
    <location>
        <begin position="348"/>
        <end position="396"/>
    </location>
</feature>
<dbReference type="OrthoDB" id="2270193at2759"/>
<sequence>MNVSQESSPFAAVILDGDGAVFRDDLLAKGHEGGVEAAHMLFTNVKNQLKNIYPKSNIDDWSIVVQIAMSLPGLGNKLLKVGIIPSLALLADFVHGFNYSQPLFSIVDVGKGDQRADGKCREMARLMARIKQCKHMFFGPCHDRGYIPPLQTLRDPFGAAQRVTLVETIPALPGFKELKLPFTKLTVFRSEPLPDGQVSSRLPPVAPQPRPLPAMEVTTTGRAATSGSSILSPVNGEPPANGGTPTSGGAARTPTTWAALSKNGAVPNSKINIAPKKAPSRKFYLVNKDNERVDEELPRFDPAAEKRYQARKAEHRSHCNEFHLKGECDPKYCPHYHGTPLPKAEALVLRHKARSGVCNYGSECDDPDCYYGHHCRYGRHCTNSECRFGHLHHVDLVCIIPSFRGRGRSANRPLPLSRLRATASTKTGPGRALANPIFFKLLLTLGTDNNLTFVAWYIREPLFIAESALFFLYLYQSSFSLQVPSLPIRCLPMFVYGVLRIKEKKR</sequence>
<organism evidence="4 5">
    <name type="scientific">Coniochaeta ligniaria NRRL 30616</name>
    <dbReference type="NCBI Taxonomy" id="1408157"/>
    <lineage>
        <taxon>Eukaryota</taxon>
        <taxon>Fungi</taxon>
        <taxon>Dikarya</taxon>
        <taxon>Ascomycota</taxon>
        <taxon>Pezizomycotina</taxon>
        <taxon>Sordariomycetes</taxon>
        <taxon>Sordariomycetidae</taxon>
        <taxon>Coniochaetales</taxon>
        <taxon>Coniochaetaceae</taxon>
        <taxon>Coniochaeta</taxon>
    </lineage>
</organism>
<dbReference type="PANTHER" id="PTHR37543">
    <property type="entry name" value="CCCH ZINC FINGER DNA BINDING PROTEIN (AFU_ORTHOLOGUE AFUA_5G12760)"/>
    <property type="match status" value="1"/>
</dbReference>
<dbReference type="InterPro" id="IPR057683">
    <property type="entry name" value="DUF7923"/>
</dbReference>
<evidence type="ECO:0000259" key="2">
    <source>
        <dbReference type="Pfam" id="PF25540"/>
    </source>
</evidence>
<evidence type="ECO:0000256" key="1">
    <source>
        <dbReference type="SAM" id="MobiDB-lite"/>
    </source>
</evidence>
<dbReference type="Pfam" id="PF25540">
    <property type="entry name" value="DUF7923"/>
    <property type="match status" value="1"/>
</dbReference>
<reference evidence="4 5" key="1">
    <citation type="submission" date="2016-10" db="EMBL/GenBank/DDBJ databases">
        <title>Draft genome sequence of Coniochaeta ligniaria NRRL30616, a lignocellulolytic fungus for bioabatement of inhibitors in plant biomass hydrolysates.</title>
        <authorList>
            <consortium name="DOE Joint Genome Institute"/>
            <person name="Jimenez D.J."/>
            <person name="Hector R.E."/>
            <person name="Riley R."/>
            <person name="Sun H."/>
            <person name="Grigoriev I.V."/>
            <person name="Van Elsas J.D."/>
            <person name="Nichols N.N."/>
        </authorList>
    </citation>
    <scope>NUCLEOTIDE SEQUENCE [LARGE SCALE GENOMIC DNA]</scope>
    <source>
        <strain evidence="4 5">NRRL 30616</strain>
    </source>
</reference>
<name>A0A1J7IZX3_9PEZI</name>
<accession>A0A1J7IZX3</accession>
<dbReference type="EMBL" id="KV875094">
    <property type="protein sequence ID" value="OIW33030.1"/>
    <property type="molecule type" value="Genomic_DNA"/>
</dbReference>